<keyword evidence="1" id="KW-0472">Membrane</keyword>
<accession>A0A9P2L9X3</accession>
<comment type="caution">
    <text evidence="2">The sequence shown here is derived from an EMBL/GenBank/DDBJ whole genome shotgun (WGS) entry which is preliminary data.</text>
</comment>
<feature type="non-terminal residue" evidence="2">
    <location>
        <position position="160"/>
    </location>
</feature>
<keyword evidence="1" id="KW-0812">Transmembrane</keyword>
<feature type="transmembrane region" description="Helical" evidence="1">
    <location>
        <begin position="21"/>
        <end position="39"/>
    </location>
</feature>
<feature type="transmembrane region" description="Helical" evidence="1">
    <location>
        <begin position="85"/>
        <end position="111"/>
    </location>
</feature>
<evidence type="ECO:0000256" key="1">
    <source>
        <dbReference type="SAM" id="Phobius"/>
    </source>
</evidence>
<reference evidence="2" key="1">
    <citation type="submission" date="2020-12" db="EMBL/GenBank/DDBJ databases">
        <authorList>
            <consortium name="Clinical and Environmental Microbiology Branch: Whole genome sequencing antimicrobial resistance pathogens in the healthcare setting"/>
        </authorList>
    </citation>
    <scope>NUCLEOTIDE SEQUENCE</scope>
    <source>
        <strain evidence="2">2018HL-00813</strain>
    </source>
</reference>
<feature type="transmembrane region" description="Helical" evidence="1">
    <location>
        <begin position="45"/>
        <end position="64"/>
    </location>
</feature>
<evidence type="ECO:0000313" key="2">
    <source>
        <dbReference type="EMBL" id="EGY2378644.1"/>
    </source>
</evidence>
<protein>
    <recommendedName>
        <fullName evidence="3">Oligosaccharide flippase family protein</fullName>
    </recommendedName>
</protein>
<dbReference type="AlphaFoldDB" id="A0A9P2L9X3"/>
<keyword evidence="1" id="KW-1133">Transmembrane helix</keyword>
<sequence>MMNLIHKLKNDPRIRNSLWMLIEKGISLFGLIFIISAVAKYTGPTIYGEIALAASIFIVLKTIAQLGLDQIYFKYVSQNKPYHSLFLENSMIFVSIIYIILSIFVVMWAYFNTSFTGFFFISSTAIAYYFTSIDLTNSFYEGQLLSKFNVLANIIGLFIA</sequence>
<proteinExistence type="predicted"/>
<feature type="transmembrane region" description="Helical" evidence="1">
    <location>
        <begin position="117"/>
        <end position="140"/>
    </location>
</feature>
<evidence type="ECO:0008006" key="3">
    <source>
        <dbReference type="Google" id="ProtNLM"/>
    </source>
</evidence>
<gene>
    <name evidence="2" type="ORF">JHZ39_003061</name>
</gene>
<name>A0A9P2L9X3_ACIBA</name>
<dbReference type="EMBL" id="AAYLMQ010000044">
    <property type="protein sequence ID" value="EGY2378644.1"/>
    <property type="molecule type" value="Genomic_DNA"/>
</dbReference>
<organism evidence="2">
    <name type="scientific">Acinetobacter baumannii</name>
    <dbReference type="NCBI Taxonomy" id="470"/>
    <lineage>
        <taxon>Bacteria</taxon>
        <taxon>Pseudomonadati</taxon>
        <taxon>Pseudomonadota</taxon>
        <taxon>Gammaproteobacteria</taxon>
        <taxon>Moraxellales</taxon>
        <taxon>Moraxellaceae</taxon>
        <taxon>Acinetobacter</taxon>
        <taxon>Acinetobacter calcoaceticus/baumannii complex</taxon>
    </lineage>
</organism>